<comment type="caution">
    <text evidence="1">The sequence shown here is derived from an EMBL/GenBank/DDBJ whole genome shotgun (WGS) entry which is preliminary data.</text>
</comment>
<dbReference type="EMBL" id="JAGPYM010000005">
    <property type="protein sequence ID" value="KAH6894241.1"/>
    <property type="molecule type" value="Genomic_DNA"/>
</dbReference>
<evidence type="ECO:0000313" key="1">
    <source>
        <dbReference type="EMBL" id="KAH6894241.1"/>
    </source>
</evidence>
<sequence length="440" mass="47951">MASPTSSLTPPAARVCLQCTHPDLQAVASSVLNKTGQGAAAASSLRIGSTDVVMARYSDLKRAREEMPDPSNYLDGVVIAGLNQDARNESRSVGDIVVTLHGYSGRPSPTPRGIVGRAVDVLRKEIGSNAHWLLNSLEASPCEIHYSYDTHFVSDEPQTFHELVRDTTSFQGVGVGGICKYKNHDEIDASKKLATDRVVAYVEEIIRGIGSDLWKDVEAMRGTESIVLAPQQQPLPASISKIALPNYGNKVLLVIPTKNVFKAGLLKSKFEKELPEDKELHTLVVPADSGVGEQPYNEAGVTGACQRINSALEQLLSEESQKKMKEWEIGTVIVASIENYIQTDDVERPTDYGVVAFHNHTTNVSRMVYSRGVTVPPAYVERAQRFGFDDAQRSHGRVTVGQILAANVPGLDKADWHKVVTGTSRYELLTEAVAAMEVSW</sequence>
<dbReference type="Proteomes" id="UP000777438">
    <property type="component" value="Unassembled WGS sequence"/>
</dbReference>
<organism evidence="1 2">
    <name type="scientific">Thelonectria olida</name>
    <dbReference type="NCBI Taxonomy" id="1576542"/>
    <lineage>
        <taxon>Eukaryota</taxon>
        <taxon>Fungi</taxon>
        <taxon>Dikarya</taxon>
        <taxon>Ascomycota</taxon>
        <taxon>Pezizomycotina</taxon>
        <taxon>Sordariomycetes</taxon>
        <taxon>Hypocreomycetidae</taxon>
        <taxon>Hypocreales</taxon>
        <taxon>Nectriaceae</taxon>
        <taxon>Thelonectria</taxon>
    </lineage>
</organism>
<dbReference type="Gene3D" id="3.90.950.10">
    <property type="match status" value="1"/>
</dbReference>
<protein>
    <recommendedName>
        <fullName evidence="3">Non-canonical purine NTP phosphatase/PRRC1 domain-containing protein</fullName>
    </recommendedName>
</protein>
<dbReference type="InterPro" id="IPR029001">
    <property type="entry name" value="ITPase-like_fam"/>
</dbReference>
<accession>A0A9P9APY2</accession>
<dbReference type="AlphaFoldDB" id="A0A9P9APY2"/>
<proteinExistence type="predicted"/>
<dbReference type="OrthoDB" id="4968544at2759"/>
<name>A0A9P9APY2_9HYPO</name>
<evidence type="ECO:0000313" key="2">
    <source>
        <dbReference type="Proteomes" id="UP000777438"/>
    </source>
</evidence>
<gene>
    <name evidence="1" type="ORF">B0T10DRAFT_479902</name>
</gene>
<dbReference type="SUPFAM" id="SSF52972">
    <property type="entry name" value="ITPase-like"/>
    <property type="match status" value="1"/>
</dbReference>
<keyword evidence="2" id="KW-1185">Reference proteome</keyword>
<reference evidence="1 2" key="1">
    <citation type="journal article" date="2021" name="Nat. Commun.">
        <title>Genetic determinants of endophytism in the Arabidopsis root mycobiome.</title>
        <authorList>
            <person name="Mesny F."/>
            <person name="Miyauchi S."/>
            <person name="Thiergart T."/>
            <person name="Pickel B."/>
            <person name="Atanasova L."/>
            <person name="Karlsson M."/>
            <person name="Huettel B."/>
            <person name="Barry K.W."/>
            <person name="Haridas S."/>
            <person name="Chen C."/>
            <person name="Bauer D."/>
            <person name="Andreopoulos W."/>
            <person name="Pangilinan J."/>
            <person name="LaButti K."/>
            <person name="Riley R."/>
            <person name="Lipzen A."/>
            <person name="Clum A."/>
            <person name="Drula E."/>
            <person name="Henrissat B."/>
            <person name="Kohler A."/>
            <person name="Grigoriev I.V."/>
            <person name="Martin F.M."/>
            <person name="Hacquard S."/>
        </authorList>
    </citation>
    <scope>NUCLEOTIDE SEQUENCE [LARGE SCALE GENOMIC DNA]</scope>
    <source>
        <strain evidence="1 2">MPI-CAGE-CH-0241</strain>
    </source>
</reference>
<evidence type="ECO:0008006" key="3">
    <source>
        <dbReference type="Google" id="ProtNLM"/>
    </source>
</evidence>